<keyword evidence="1" id="KW-0812">Transmembrane</keyword>
<feature type="transmembrane region" description="Helical" evidence="1">
    <location>
        <begin position="271"/>
        <end position="291"/>
    </location>
</feature>
<dbReference type="STRING" id="1745343.A0A2J6PVY2"/>
<keyword evidence="1" id="KW-1133">Transmembrane helix</keyword>
<keyword evidence="1" id="KW-0472">Membrane</keyword>
<evidence type="ECO:0000313" key="3">
    <source>
        <dbReference type="EMBL" id="PMD18200.1"/>
    </source>
</evidence>
<proteinExistence type="predicted"/>
<evidence type="ECO:0000313" key="4">
    <source>
        <dbReference type="Proteomes" id="UP000235672"/>
    </source>
</evidence>
<protein>
    <recommendedName>
        <fullName evidence="2">DUF6594 domain-containing protein</fullName>
    </recommendedName>
</protein>
<keyword evidence="4" id="KW-1185">Reference proteome</keyword>
<feature type="transmembrane region" description="Helical" evidence="1">
    <location>
        <begin position="243"/>
        <end position="265"/>
    </location>
</feature>
<dbReference type="Pfam" id="PF20237">
    <property type="entry name" value="DUF6594"/>
    <property type="match status" value="1"/>
</dbReference>
<evidence type="ECO:0000259" key="2">
    <source>
        <dbReference type="Pfam" id="PF20237"/>
    </source>
</evidence>
<organism evidence="3 4">
    <name type="scientific">Hyaloscypha hepaticicola</name>
    <dbReference type="NCBI Taxonomy" id="2082293"/>
    <lineage>
        <taxon>Eukaryota</taxon>
        <taxon>Fungi</taxon>
        <taxon>Dikarya</taxon>
        <taxon>Ascomycota</taxon>
        <taxon>Pezizomycotina</taxon>
        <taxon>Leotiomycetes</taxon>
        <taxon>Helotiales</taxon>
        <taxon>Hyaloscyphaceae</taxon>
        <taxon>Hyaloscypha</taxon>
    </lineage>
</organism>
<feature type="domain" description="DUF6594" evidence="2">
    <location>
        <begin position="40"/>
        <end position="310"/>
    </location>
</feature>
<dbReference type="EMBL" id="KZ613495">
    <property type="protein sequence ID" value="PMD18200.1"/>
    <property type="molecule type" value="Genomic_DNA"/>
</dbReference>
<gene>
    <name evidence="3" type="ORF">NA56DRAFT_706809</name>
</gene>
<feature type="transmembrane region" description="Helical" evidence="1">
    <location>
        <begin position="298"/>
        <end position="317"/>
    </location>
</feature>
<dbReference type="Proteomes" id="UP000235672">
    <property type="component" value="Unassembled WGS sequence"/>
</dbReference>
<reference evidence="3 4" key="1">
    <citation type="submission" date="2016-05" db="EMBL/GenBank/DDBJ databases">
        <title>A degradative enzymes factory behind the ericoid mycorrhizal symbiosis.</title>
        <authorList>
            <consortium name="DOE Joint Genome Institute"/>
            <person name="Martino E."/>
            <person name="Morin E."/>
            <person name="Grelet G."/>
            <person name="Kuo A."/>
            <person name="Kohler A."/>
            <person name="Daghino S."/>
            <person name="Barry K."/>
            <person name="Choi C."/>
            <person name="Cichocki N."/>
            <person name="Clum A."/>
            <person name="Copeland A."/>
            <person name="Hainaut M."/>
            <person name="Haridas S."/>
            <person name="Labutti K."/>
            <person name="Lindquist E."/>
            <person name="Lipzen A."/>
            <person name="Khouja H.-R."/>
            <person name="Murat C."/>
            <person name="Ohm R."/>
            <person name="Olson A."/>
            <person name="Spatafora J."/>
            <person name="Veneault-Fourrey C."/>
            <person name="Henrissat B."/>
            <person name="Grigoriev I."/>
            <person name="Martin F."/>
            <person name="Perotto S."/>
        </authorList>
    </citation>
    <scope>NUCLEOTIDE SEQUENCE [LARGE SCALE GENOMIC DNA]</scope>
    <source>
        <strain evidence="3 4">UAMH 7357</strain>
    </source>
</reference>
<name>A0A2J6PVY2_9HELO</name>
<dbReference type="PANTHER" id="PTHR34502:SF4">
    <property type="entry name" value="DUF6594 DOMAIN-CONTAINING PROTEIN"/>
    <property type="match status" value="1"/>
</dbReference>
<dbReference type="PANTHER" id="PTHR34502">
    <property type="entry name" value="DUF6594 DOMAIN-CONTAINING PROTEIN-RELATED"/>
    <property type="match status" value="1"/>
</dbReference>
<dbReference type="AlphaFoldDB" id="A0A2J6PVY2"/>
<dbReference type="OrthoDB" id="3533814at2759"/>
<evidence type="ECO:0000256" key="1">
    <source>
        <dbReference type="SAM" id="Phobius"/>
    </source>
</evidence>
<sequence length="334" mass="36885">MWLSGFGHFHLHPPHNPAYDFAVDMNQSISLDKPKPIQGFPRVADKIACDPDRTSTIFRRFDRLSARNLLFLEAQLAELEARQKRSDEQDLVAASPTAVECHSDWRKFEAYATERNGDGSFAKPEQAAKMELALEIKDKLNEYHQALATHQVLLNSKPPAKTTIKGMRDCFLDTKSGKLNPTPQLWGSSMARFDNENDLVALRVPADQDRLSELILNYFGGFFKFESSDGNSAYISEKSLARCVAIISSFLSAILLFGSIVSLYFVHNPYALLGMLGGWTVLFATCVGWLTNAKRDQTFAATAAYAAVLVVFISGTLGGAPNSNVVTSCNCTLT</sequence>
<accession>A0A2J6PVY2</accession>
<dbReference type="InterPro" id="IPR046529">
    <property type="entry name" value="DUF6594"/>
</dbReference>